<evidence type="ECO:0008006" key="4">
    <source>
        <dbReference type="Google" id="ProtNLM"/>
    </source>
</evidence>
<comment type="caution">
    <text evidence="2">The sequence shown here is derived from an EMBL/GenBank/DDBJ whole genome shotgun (WGS) entry which is preliminary data.</text>
</comment>
<reference evidence="3" key="1">
    <citation type="journal article" date="2019" name="Int. J. Syst. Evol. Microbiol.">
        <title>The Global Catalogue of Microorganisms (GCM) 10K type strain sequencing project: providing services to taxonomists for standard genome sequencing and annotation.</title>
        <authorList>
            <consortium name="The Broad Institute Genomics Platform"/>
            <consortium name="The Broad Institute Genome Sequencing Center for Infectious Disease"/>
            <person name="Wu L."/>
            <person name="Ma J."/>
        </authorList>
    </citation>
    <scope>NUCLEOTIDE SEQUENCE [LARGE SCALE GENOMIC DNA]</scope>
    <source>
        <strain evidence="3">NBRC 15640</strain>
    </source>
</reference>
<evidence type="ECO:0000313" key="3">
    <source>
        <dbReference type="Proteomes" id="UP001156690"/>
    </source>
</evidence>
<organism evidence="2 3">
    <name type="scientific">Vibrio penaeicida</name>
    <dbReference type="NCBI Taxonomy" id="104609"/>
    <lineage>
        <taxon>Bacteria</taxon>
        <taxon>Pseudomonadati</taxon>
        <taxon>Pseudomonadota</taxon>
        <taxon>Gammaproteobacteria</taxon>
        <taxon>Vibrionales</taxon>
        <taxon>Vibrionaceae</taxon>
        <taxon>Vibrio</taxon>
    </lineage>
</organism>
<dbReference type="RefSeq" id="WP_101115747.1">
    <property type="nucleotide sequence ID" value="NZ_AP025144.1"/>
</dbReference>
<dbReference type="AlphaFoldDB" id="A0AAV5NW29"/>
<accession>A0AAV5NW29</accession>
<feature type="transmembrane region" description="Helical" evidence="1">
    <location>
        <begin position="91"/>
        <end position="109"/>
    </location>
</feature>
<keyword evidence="1" id="KW-1133">Transmembrane helix</keyword>
<keyword evidence="1" id="KW-0472">Membrane</keyword>
<evidence type="ECO:0000313" key="2">
    <source>
        <dbReference type="EMBL" id="GLQ74861.1"/>
    </source>
</evidence>
<feature type="transmembrane region" description="Helical" evidence="1">
    <location>
        <begin position="121"/>
        <end position="138"/>
    </location>
</feature>
<proteinExistence type="predicted"/>
<keyword evidence="1" id="KW-0812">Transmembrane</keyword>
<feature type="transmembrane region" description="Helical" evidence="1">
    <location>
        <begin position="68"/>
        <end position="85"/>
    </location>
</feature>
<name>A0AAV5NW29_9VIBR</name>
<sequence length="246" mass="26744">MVFSLLQFVVTTLLAIVCARALSLSGGDIPVLALVIPALWILPQGGIAGLILLASLAVYGFTLPLQPIAMSLSVWILFPLLMVTFSRRSSIYVLITTAATIVVMQVGIMVTQAEGKIPGEWGITLIQTLSVIATWFAARHWKSSSQHSWWTLSLILALWLAGWTHAALIALCIVGIIASAETLPKLSKFNWNKLLCWTLPTVGFAAIVASKAVEIPNPVFVVWIFFLGTAWATDYVLRSADEHDDS</sequence>
<protein>
    <recommendedName>
        <fullName evidence="4">Integral membrane protein</fullName>
    </recommendedName>
</protein>
<feature type="transmembrane region" description="Helical" evidence="1">
    <location>
        <begin position="31"/>
        <end position="61"/>
    </location>
</feature>
<keyword evidence="3" id="KW-1185">Reference proteome</keyword>
<feature type="transmembrane region" description="Helical" evidence="1">
    <location>
        <begin position="150"/>
        <end position="174"/>
    </location>
</feature>
<feature type="transmembrane region" description="Helical" evidence="1">
    <location>
        <begin position="219"/>
        <end position="237"/>
    </location>
</feature>
<feature type="transmembrane region" description="Helical" evidence="1">
    <location>
        <begin position="194"/>
        <end position="213"/>
    </location>
</feature>
<dbReference type="Proteomes" id="UP001156690">
    <property type="component" value="Unassembled WGS sequence"/>
</dbReference>
<gene>
    <name evidence="2" type="ORF">GCM10007932_42230</name>
</gene>
<evidence type="ECO:0000256" key="1">
    <source>
        <dbReference type="SAM" id="Phobius"/>
    </source>
</evidence>
<dbReference type="EMBL" id="BSNX01000066">
    <property type="protein sequence ID" value="GLQ74861.1"/>
    <property type="molecule type" value="Genomic_DNA"/>
</dbReference>